<evidence type="ECO:0000313" key="1">
    <source>
        <dbReference type="EMBL" id="OGF26471.1"/>
    </source>
</evidence>
<dbReference type="EMBL" id="MFGC01000048">
    <property type="protein sequence ID" value="OGF26471.1"/>
    <property type="molecule type" value="Genomic_DNA"/>
</dbReference>
<comment type="caution">
    <text evidence="1">The sequence shown here is derived from an EMBL/GenBank/DDBJ whole genome shotgun (WGS) entry which is preliminary data.</text>
</comment>
<dbReference type="STRING" id="1797995.A2242_03555"/>
<evidence type="ECO:0000313" key="2">
    <source>
        <dbReference type="Proteomes" id="UP000178925"/>
    </source>
</evidence>
<accession>A0A1F5SJL2</accession>
<organism evidence="1 2">
    <name type="scientific">Candidatus Falkowbacteria bacterium RIFOXYA2_FULL_47_9</name>
    <dbReference type="NCBI Taxonomy" id="1797995"/>
    <lineage>
        <taxon>Bacteria</taxon>
        <taxon>Candidatus Falkowiibacteriota</taxon>
    </lineage>
</organism>
<gene>
    <name evidence="1" type="ORF">A2242_03555</name>
</gene>
<sequence length="170" mass="18930">MNLGVFITTEGERFAQAECEAYRKFIHEAKRLPDQPELTGSLLLCRSMQEIPAGLVMIDEVKESVFFDAAIILLHGNKKITAEQKMINVLNRIYSDTQLDAKLFCIVQYTESFQVAGCILEGDSAKMLGPVVAVCSPRAAADQIGRYIDQLAPSAETILRKMRGDIQNNF</sequence>
<proteinExistence type="predicted"/>
<dbReference type="AlphaFoldDB" id="A0A1F5SJL2"/>
<reference evidence="1 2" key="1">
    <citation type="journal article" date="2016" name="Nat. Commun.">
        <title>Thousands of microbial genomes shed light on interconnected biogeochemical processes in an aquifer system.</title>
        <authorList>
            <person name="Anantharaman K."/>
            <person name="Brown C.T."/>
            <person name="Hug L.A."/>
            <person name="Sharon I."/>
            <person name="Castelle C.J."/>
            <person name="Probst A.J."/>
            <person name="Thomas B.C."/>
            <person name="Singh A."/>
            <person name="Wilkins M.J."/>
            <person name="Karaoz U."/>
            <person name="Brodie E.L."/>
            <person name="Williams K.H."/>
            <person name="Hubbard S.S."/>
            <person name="Banfield J.F."/>
        </authorList>
    </citation>
    <scope>NUCLEOTIDE SEQUENCE [LARGE SCALE GENOMIC DNA]</scope>
</reference>
<dbReference type="Proteomes" id="UP000178925">
    <property type="component" value="Unassembled WGS sequence"/>
</dbReference>
<protein>
    <submittedName>
        <fullName evidence="1">Uncharacterized protein</fullName>
    </submittedName>
</protein>
<name>A0A1F5SJL2_9BACT</name>